<protein>
    <submittedName>
        <fullName evidence="1">Uncharacterized protein</fullName>
    </submittedName>
</protein>
<keyword evidence="2" id="KW-1185">Reference proteome</keyword>
<reference evidence="1" key="1">
    <citation type="submission" date="2022-11" db="EMBL/GenBank/DDBJ databases">
        <title>Genome Sequence of Nemania bipapillata.</title>
        <authorList>
            <person name="Buettner E."/>
        </authorList>
    </citation>
    <scope>NUCLEOTIDE SEQUENCE</scope>
    <source>
        <strain evidence="1">CP14</strain>
    </source>
</reference>
<evidence type="ECO:0000313" key="2">
    <source>
        <dbReference type="Proteomes" id="UP001153334"/>
    </source>
</evidence>
<evidence type="ECO:0000313" key="1">
    <source>
        <dbReference type="EMBL" id="KAJ8108948.1"/>
    </source>
</evidence>
<dbReference type="EMBL" id="JAPESX010002182">
    <property type="protein sequence ID" value="KAJ8108948.1"/>
    <property type="molecule type" value="Genomic_DNA"/>
</dbReference>
<sequence length="570" mass="62238">MQLSPLQSRLAASLIASCLVIILYVFLFAPQFAFAADLSQVPSRPGFSGSSYDLDDTADLIDARRPSYESDFSLFDRSIVGRVVDGATPIAVDTPTLGNLTPESTFAYVFEVASVSGRSAQEHATSHELRRSLDGPQGLAAGGGGDEELGSELDVVRRQTASKTLYISVNTCIQPSRISPDQTTIDPPQLTLYVSTSSDNTSPGPENTQGTQKLVFDEGAVMFNTSLDRDIYFSISAPEVSETDFVTTSPYNYEVAVSLTGYYRSYANNAEPNLIWVDSDASSSLLTTLNLTSLPEEVVSTPPYVVFVQNTKNPNINGIRKSYCGLSNWAQIRPLEDGQSQASTGLRQGGVANLTMQEFYVTGLNASANYTGIVALNTSLSLEKRQEGGSGGGMIVYNAITFTTKPNGACTFVFNLTLCTETRYAVPGNLAKFPNGTALAAVYDEYTQAMWANFEKVLQQTPCQAPPTERYSLARDCDDCKQAYKNWLCSVAIPRCEDFSSADESYLHMRNINAPFPNGSFVNEDIRKEFGDKKAFNSSRNVEIDEKIQPGPYKEVLPIFLSIAKFKIWV</sequence>
<gene>
    <name evidence="1" type="ORF">ONZ43_g6273</name>
</gene>
<proteinExistence type="predicted"/>
<name>A0ACC2I1Z5_9PEZI</name>
<comment type="caution">
    <text evidence="1">The sequence shown here is derived from an EMBL/GenBank/DDBJ whole genome shotgun (WGS) entry which is preliminary data.</text>
</comment>
<dbReference type="Proteomes" id="UP001153334">
    <property type="component" value="Unassembled WGS sequence"/>
</dbReference>
<organism evidence="1 2">
    <name type="scientific">Nemania bipapillata</name>
    <dbReference type="NCBI Taxonomy" id="110536"/>
    <lineage>
        <taxon>Eukaryota</taxon>
        <taxon>Fungi</taxon>
        <taxon>Dikarya</taxon>
        <taxon>Ascomycota</taxon>
        <taxon>Pezizomycotina</taxon>
        <taxon>Sordariomycetes</taxon>
        <taxon>Xylariomycetidae</taxon>
        <taxon>Xylariales</taxon>
        <taxon>Xylariaceae</taxon>
        <taxon>Nemania</taxon>
    </lineage>
</organism>
<accession>A0ACC2I1Z5</accession>